<organism evidence="1 2">
    <name type="scientific">Flavobacterium nitrogenifigens</name>
    <dbReference type="NCBI Taxonomy" id="1617283"/>
    <lineage>
        <taxon>Bacteria</taxon>
        <taxon>Pseudomonadati</taxon>
        <taxon>Bacteroidota</taxon>
        <taxon>Flavobacteriia</taxon>
        <taxon>Flavobacteriales</taxon>
        <taxon>Flavobacteriaceae</taxon>
        <taxon>Flavobacterium</taxon>
    </lineage>
</organism>
<dbReference type="RefSeq" id="WP_184164384.1">
    <property type="nucleotide sequence ID" value="NZ_JACHLD010000005.1"/>
</dbReference>
<evidence type="ECO:0000313" key="2">
    <source>
        <dbReference type="Proteomes" id="UP000561681"/>
    </source>
</evidence>
<protein>
    <recommendedName>
        <fullName evidence="3">Lipoprotein</fullName>
    </recommendedName>
</protein>
<accession>A0A7W7N987</accession>
<evidence type="ECO:0000313" key="1">
    <source>
        <dbReference type="EMBL" id="MBB4803224.1"/>
    </source>
</evidence>
<keyword evidence="2" id="KW-1185">Reference proteome</keyword>
<dbReference type="AlphaFoldDB" id="A0A7W7N987"/>
<comment type="caution">
    <text evidence="1">The sequence shown here is derived from an EMBL/GenBank/DDBJ whole genome shotgun (WGS) entry which is preliminary data.</text>
</comment>
<gene>
    <name evidence="1" type="ORF">HNP37_003299</name>
</gene>
<reference evidence="1 2" key="1">
    <citation type="submission" date="2020-08" db="EMBL/GenBank/DDBJ databases">
        <title>Functional genomics of gut bacteria from endangered species of beetles.</title>
        <authorList>
            <person name="Carlos-Shanley C."/>
        </authorList>
    </citation>
    <scope>NUCLEOTIDE SEQUENCE [LARGE SCALE GENOMIC DNA]</scope>
    <source>
        <strain evidence="1 2">S00142</strain>
    </source>
</reference>
<evidence type="ECO:0008006" key="3">
    <source>
        <dbReference type="Google" id="ProtNLM"/>
    </source>
</evidence>
<dbReference type="PROSITE" id="PS51257">
    <property type="entry name" value="PROKAR_LIPOPROTEIN"/>
    <property type="match status" value="1"/>
</dbReference>
<sequence>MKKRFIIFVVIAVVSSCKKADAEATPLNSYTFYFENPQPINDSELNSFPPKFQGLYKTADSNFLRITDDRILKEYYFKLKVHRKELDSQKSEYDLVDGKLITKDTKDKYDVLKIGDSIELSQTITDTLYRLSYNQKLKRISGQLVLSTRDSVFWEMEVISLEKNILKFKHIFLQEDLKRLDSVTQTKGQMLDSLSYLIKPTRKEFKNILKIKNLGKDRLYTKVSE</sequence>
<proteinExistence type="predicted"/>
<name>A0A7W7N987_9FLAO</name>
<dbReference type="EMBL" id="JACHLD010000005">
    <property type="protein sequence ID" value="MBB4803224.1"/>
    <property type="molecule type" value="Genomic_DNA"/>
</dbReference>
<dbReference type="Proteomes" id="UP000561681">
    <property type="component" value="Unassembled WGS sequence"/>
</dbReference>